<feature type="compositionally biased region" description="Low complexity" evidence="3">
    <location>
        <begin position="145"/>
        <end position="171"/>
    </location>
</feature>
<dbReference type="Gene3D" id="3.40.50.300">
    <property type="entry name" value="P-loop containing nucleotide triphosphate hydrolases"/>
    <property type="match status" value="3"/>
</dbReference>
<keyword evidence="1" id="KW-0862">Zinc</keyword>
<protein>
    <recommendedName>
        <fullName evidence="4">C3H1-type domain-containing protein</fullName>
    </recommendedName>
</protein>
<dbReference type="InterPro" id="IPR045055">
    <property type="entry name" value="DNA2/NAM7-like"/>
</dbReference>
<evidence type="ECO:0000256" key="2">
    <source>
        <dbReference type="SAM" id="Coils"/>
    </source>
</evidence>
<dbReference type="GO" id="GO:0031380">
    <property type="term" value="C:nuclear RNA-directed RNA polymerase complex"/>
    <property type="evidence" value="ECO:0007669"/>
    <property type="project" value="TreeGrafter"/>
</dbReference>
<feature type="compositionally biased region" description="Polar residues" evidence="3">
    <location>
        <begin position="121"/>
        <end position="130"/>
    </location>
</feature>
<feature type="compositionally biased region" description="Polar residues" evidence="3">
    <location>
        <begin position="187"/>
        <end position="198"/>
    </location>
</feature>
<feature type="compositionally biased region" description="Low complexity" evidence="3">
    <location>
        <begin position="221"/>
        <end position="237"/>
    </location>
</feature>
<keyword evidence="1" id="KW-0479">Metal-binding</keyword>
<dbReference type="GO" id="GO:0004386">
    <property type="term" value="F:helicase activity"/>
    <property type="evidence" value="ECO:0007669"/>
    <property type="project" value="InterPro"/>
</dbReference>
<feature type="coiled-coil region" evidence="2">
    <location>
        <begin position="1109"/>
        <end position="1136"/>
    </location>
</feature>
<dbReference type="EMBL" id="KZ996058">
    <property type="protein sequence ID" value="RKO89498.1"/>
    <property type="molecule type" value="Genomic_DNA"/>
</dbReference>
<dbReference type="Pfam" id="PF25396">
    <property type="entry name" value="ZNFX1"/>
    <property type="match status" value="1"/>
</dbReference>
<dbReference type="Pfam" id="PF13086">
    <property type="entry name" value="AAA_11"/>
    <property type="match status" value="1"/>
</dbReference>
<evidence type="ECO:0000313" key="5">
    <source>
        <dbReference type="EMBL" id="RKO89498.1"/>
    </source>
</evidence>
<dbReference type="GO" id="GO:0008270">
    <property type="term" value="F:zinc ion binding"/>
    <property type="evidence" value="ECO:0007669"/>
    <property type="project" value="UniProtKB-KW"/>
</dbReference>
<dbReference type="OrthoDB" id="2423195at2759"/>
<name>A0A4P9WE25_9FUNG</name>
<keyword evidence="1" id="KW-0863">Zinc-finger</keyword>
<evidence type="ECO:0000256" key="1">
    <source>
        <dbReference type="PROSITE-ProRule" id="PRU00723"/>
    </source>
</evidence>
<keyword evidence="2" id="KW-0175">Coiled coil</keyword>
<dbReference type="PROSITE" id="PS50103">
    <property type="entry name" value="ZF_C3H1"/>
    <property type="match status" value="1"/>
</dbReference>
<accession>A0A4P9WE25</accession>
<reference evidence="6" key="1">
    <citation type="journal article" date="2018" name="Nat. Microbiol.">
        <title>Leveraging single-cell genomics to expand the fungal tree of life.</title>
        <authorList>
            <person name="Ahrendt S.R."/>
            <person name="Quandt C.A."/>
            <person name="Ciobanu D."/>
            <person name="Clum A."/>
            <person name="Salamov A."/>
            <person name="Andreopoulos B."/>
            <person name="Cheng J.F."/>
            <person name="Woyke T."/>
            <person name="Pelin A."/>
            <person name="Henrissat B."/>
            <person name="Reynolds N.K."/>
            <person name="Benny G.L."/>
            <person name="Smith M.E."/>
            <person name="James T.Y."/>
            <person name="Grigoriev I.V."/>
        </authorList>
    </citation>
    <scope>NUCLEOTIDE SEQUENCE [LARGE SCALE GENOMIC DNA]</scope>
</reference>
<keyword evidence="6" id="KW-1185">Reference proteome</keyword>
<dbReference type="InterPro" id="IPR041677">
    <property type="entry name" value="DNA2/NAM7_AAA_11"/>
</dbReference>
<dbReference type="Proteomes" id="UP000269721">
    <property type="component" value="Unassembled WGS sequence"/>
</dbReference>
<dbReference type="SUPFAM" id="SSF52540">
    <property type="entry name" value="P-loop containing nucleoside triphosphate hydrolases"/>
    <property type="match status" value="1"/>
</dbReference>
<dbReference type="InterPro" id="IPR027417">
    <property type="entry name" value="P-loop_NTPase"/>
</dbReference>
<evidence type="ECO:0000259" key="4">
    <source>
        <dbReference type="PROSITE" id="PS50103"/>
    </source>
</evidence>
<feature type="region of interest" description="Disordered" evidence="3">
    <location>
        <begin position="66"/>
        <end position="87"/>
    </location>
</feature>
<feature type="compositionally biased region" description="Basic and acidic residues" evidence="3">
    <location>
        <begin position="77"/>
        <end position="87"/>
    </location>
</feature>
<dbReference type="InterPro" id="IPR000571">
    <property type="entry name" value="Znf_CCCH"/>
</dbReference>
<dbReference type="PANTHER" id="PTHR10887:SF445">
    <property type="entry name" value="NFX1-TYPE ZINC FINGER-CONTAINING PROTEIN 1"/>
    <property type="match status" value="1"/>
</dbReference>
<proteinExistence type="predicted"/>
<evidence type="ECO:0000313" key="6">
    <source>
        <dbReference type="Proteomes" id="UP000269721"/>
    </source>
</evidence>
<dbReference type="PANTHER" id="PTHR10887">
    <property type="entry name" value="DNA2/NAM7 HELICASE FAMILY"/>
    <property type="match status" value="1"/>
</dbReference>
<evidence type="ECO:0000256" key="3">
    <source>
        <dbReference type="SAM" id="MobiDB-lite"/>
    </source>
</evidence>
<feature type="zinc finger region" description="C3H1-type" evidence="1">
    <location>
        <begin position="89"/>
        <end position="117"/>
    </location>
</feature>
<gene>
    <name evidence="5" type="ORF">BDK51DRAFT_27943</name>
</gene>
<feature type="region of interest" description="Disordered" evidence="3">
    <location>
        <begin position="121"/>
        <end position="240"/>
    </location>
</feature>
<sequence>MRRKAKGRAILSTCPTLVPGFWSELATKTLSSLTKDSELWFQTKMNPREVEGLQWPAARVETRGSFGSQNHFSMNKDAQKRKDKGKGMETVRAPCEFFFGKGGCRNGEKCWNSHDPALRNLVTSASSPSPQHKKPSYSRVTGAQSTGAGPSRAASSSSSGSSQVNRAGSSSDSDQYIRSASSSSGSNQVARAGSSSDADQYIRAAPSAATGQNAIRREQRPAAGAPAAARPAQQGGASDAHVWRRFVREETTAFRNQHQMRFFVASCIKATSEEELLIQLSQPGGLRRVDEICQAVSSVDAGTGVQFVSFQRVIIPFLEFITSRAIANSVLKQHSNKLYNTAYNSGEDFFCVNVLAHLETLWKRQSLDDRHASVKDIALREGPGSVIPTSFSQVFLPSIRIAYEILTRFRPASLESWLATYVSRLGVIVTAWEATPAATADALGDRIRVEMSRLKSVFNDGRRAHEAAAFPDIERARRLKQQQNHAGHGFMIWDLQEFDPPGSLSDSGPRHNNDFAEIGDIEIVPTMEEILAVRSPFMPGNAFEAPHHLDPGPARHLDIQFRLLREDMVAPFRDGLKSLMSELNQPKKASNIKGKFRNQSHDATDLNIYKDAHVTSLVVNPRLGVVFEVSFTPPAYPARFKSKQQRKEFWNRSKRLVFNGLVCLLLVNKDARSENGRADAAFSWSHHIVFATVVGRDEKRMSEHEELASVKLQIIEKRFFPEMIVGIRKALSGQDEGNLLVEAPGVFFEAYRPILSTLQKFIPGTLPFSRYLAPETGAIPQDVEPPLYARGRTFSWDLAPVLIRGNKILKFKPGDVASRDHALRVLRQDSKLDWGQCDAFLDCLEREVALVQGPPGTGKTYLGVEIVRILLSLKKVSTPILCICQTNHALDQFLEHLIKINVKIVRIGSRTKSDIVAKYHIDEVCKTVSSSKTLGWDMSRKFKERDALTGKVKSIMSAMEVQNLTWDVLQPHLVCENDTYYMHFAARHEELMKDKEEGWTQQGRKGVKDLDVIGCWLRADDIRDLLFQHEAWKHEVAATPKNPNYNAYEFLSGEDQYLPPRPPPLPTGDRPLASLMYAPLNPYDLSKPERDRLHAHWRDQIRAAHQEEIPTITAQLTEITRAIDELQDEKRRQVLKEIEVIGVTTNGAAKFTNLLRAVAPPIVLCEEAGEVLEAHILSALTASTQHLILIGDPLQLRPSIVNYRLSLDSKEGKSYMLDKSLLERLAQRTTSRIRGSGGQEVQLAGLPMSQLNVQRRMRPDIADLIRTALYPKLVDGENTKLYPDVSGIAKNLFFIDHSSPEDGANDPFAVKSHCNKYEAAMAAGLVKHFLRN</sequence>
<dbReference type="GO" id="GO:0031048">
    <property type="term" value="P:regulatory ncRNA-mediated heterochromatin formation"/>
    <property type="evidence" value="ECO:0007669"/>
    <property type="project" value="TreeGrafter"/>
</dbReference>
<feature type="domain" description="C3H1-type" evidence="4">
    <location>
        <begin position="89"/>
        <end position="117"/>
    </location>
</feature>
<dbReference type="InterPro" id="IPR057373">
    <property type="entry name" value="ZNFX1"/>
</dbReference>
<feature type="non-terminal residue" evidence="5">
    <location>
        <position position="1332"/>
    </location>
</feature>
<organism evidence="5 6">
    <name type="scientific">Blyttiomyces helicus</name>
    <dbReference type="NCBI Taxonomy" id="388810"/>
    <lineage>
        <taxon>Eukaryota</taxon>
        <taxon>Fungi</taxon>
        <taxon>Fungi incertae sedis</taxon>
        <taxon>Chytridiomycota</taxon>
        <taxon>Chytridiomycota incertae sedis</taxon>
        <taxon>Chytridiomycetes</taxon>
        <taxon>Chytridiomycetes incertae sedis</taxon>
        <taxon>Blyttiomyces</taxon>
    </lineage>
</organism>